<sequence>MIEAVNAILNCLVTGLFGALFIVLFARLGWLPIAVSMSVEDFEETFSEEFDEDELDK</sequence>
<keyword evidence="1" id="KW-1133">Transmembrane helix</keyword>
<evidence type="ECO:0000313" key="2">
    <source>
        <dbReference type="EMBL" id="UZV39655.1"/>
    </source>
</evidence>
<dbReference type="EMBL" id="OP491958">
    <property type="protein sequence ID" value="UZV39655.1"/>
    <property type="molecule type" value="Genomic_DNA"/>
</dbReference>
<keyword evidence="3" id="KW-1185">Reference proteome</keyword>
<gene>
    <name evidence="2" type="ORF">APT65_00040</name>
</gene>
<organism evidence="2 3">
    <name type="scientific">Aeromonas phage APT65</name>
    <dbReference type="NCBI Taxonomy" id="2982914"/>
    <lineage>
        <taxon>Viruses</taxon>
        <taxon>Duplodnaviria</taxon>
        <taxon>Heunggongvirae</taxon>
        <taxon>Uroviricota</taxon>
        <taxon>Caudoviricetes</taxon>
        <taxon>Aquaneticvirus</taxon>
        <taxon>Aquaneticvirus ApT65</taxon>
    </lineage>
</organism>
<evidence type="ECO:0000256" key="1">
    <source>
        <dbReference type="SAM" id="Phobius"/>
    </source>
</evidence>
<keyword evidence="1" id="KW-0812">Transmembrane</keyword>
<proteinExistence type="predicted"/>
<dbReference type="Proteomes" id="UP001163735">
    <property type="component" value="Segment"/>
</dbReference>
<keyword evidence="1" id="KW-0472">Membrane</keyword>
<protein>
    <submittedName>
        <fullName evidence="2">Uncharacterized protein</fullName>
    </submittedName>
</protein>
<name>A0A9E8GHS6_9CAUD</name>
<feature type="transmembrane region" description="Helical" evidence="1">
    <location>
        <begin position="7"/>
        <end position="30"/>
    </location>
</feature>
<reference evidence="2" key="1">
    <citation type="submission" date="2022-09" db="EMBL/GenBank/DDBJ databases">
        <authorList>
            <person name="Cebeci A."/>
            <person name="Ture M."/>
            <person name="Alemdag M."/>
            <person name="Altinok I."/>
        </authorList>
    </citation>
    <scope>NUCLEOTIDE SEQUENCE</scope>
</reference>
<evidence type="ECO:0000313" key="3">
    <source>
        <dbReference type="Proteomes" id="UP001163735"/>
    </source>
</evidence>
<accession>A0A9E8GHS6</accession>